<dbReference type="Proteomes" id="UP001244207">
    <property type="component" value="Unassembled WGS sequence"/>
</dbReference>
<dbReference type="PROSITE" id="PS00028">
    <property type="entry name" value="ZINC_FINGER_C2H2_1"/>
    <property type="match status" value="1"/>
</dbReference>
<dbReference type="AlphaFoldDB" id="A0AAD8UGI6"/>
<dbReference type="GeneID" id="85399490"/>
<organism evidence="2 3">
    <name type="scientific">Glomerella acutata</name>
    <name type="common">Colletotrichum acutatum</name>
    <dbReference type="NCBI Taxonomy" id="27357"/>
    <lineage>
        <taxon>Eukaryota</taxon>
        <taxon>Fungi</taxon>
        <taxon>Dikarya</taxon>
        <taxon>Ascomycota</taxon>
        <taxon>Pezizomycotina</taxon>
        <taxon>Sordariomycetes</taxon>
        <taxon>Hypocreomycetidae</taxon>
        <taxon>Glomerellales</taxon>
        <taxon>Glomerellaceae</taxon>
        <taxon>Colletotrichum</taxon>
        <taxon>Colletotrichum acutatum species complex</taxon>
    </lineage>
</organism>
<name>A0AAD8UGI6_GLOAC</name>
<dbReference type="RefSeq" id="XP_060362507.1">
    <property type="nucleotide sequence ID" value="XM_060515592.1"/>
</dbReference>
<evidence type="ECO:0000313" key="3">
    <source>
        <dbReference type="Proteomes" id="UP001244207"/>
    </source>
</evidence>
<dbReference type="EMBL" id="JAHMHS010000079">
    <property type="protein sequence ID" value="KAK1722452.1"/>
    <property type="molecule type" value="Genomic_DNA"/>
</dbReference>
<evidence type="ECO:0000259" key="1">
    <source>
        <dbReference type="PROSITE" id="PS00028"/>
    </source>
</evidence>
<dbReference type="SMART" id="SM00355">
    <property type="entry name" value="ZnF_C2H2"/>
    <property type="match status" value="2"/>
</dbReference>
<proteinExistence type="predicted"/>
<accession>A0AAD8UGI6</accession>
<evidence type="ECO:0000313" key="2">
    <source>
        <dbReference type="EMBL" id="KAK1722452.1"/>
    </source>
</evidence>
<feature type="domain" description="C2H2-type" evidence="1">
    <location>
        <begin position="55"/>
        <end position="77"/>
    </location>
</feature>
<dbReference type="InterPro" id="IPR013087">
    <property type="entry name" value="Znf_C2H2_type"/>
</dbReference>
<comment type="caution">
    <text evidence="2">The sequence shown here is derived from an EMBL/GenBank/DDBJ whole genome shotgun (WGS) entry which is preliminary data.</text>
</comment>
<reference evidence="2" key="1">
    <citation type="submission" date="2021-12" db="EMBL/GenBank/DDBJ databases">
        <title>Comparative genomics, transcriptomics and evolutionary studies reveal genomic signatures of adaptation to plant cell wall in hemibiotrophic fungi.</title>
        <authorList>
            <consortium name="DOE Joint Genome Institute"/>
            <person name="Baroncelli R."/>
            <person name="Diaz J.F."/>
            <person name="Benocci T."/>
            <person name="Peng M."/>
            <person name="Battaglia E."/>
            <person name="Haridas S."/>
            <person name="Andreopoulos W."/>
            <person name="Labutti K."/>
            <person name="Pangilinan J."/>
            <person name="Floch G.L."/>
            <person name="Makela M.R."/>
            <person name="Henrissat B."/>
            <person name="Grigoriev I.V."/>
            <person name="Crouch J.A."/>
            <person name="De Vries R.P."/>
            <person name="Sukno S.A."/>
            <person name="Thon M.R."/>
        </authorList>
    </citation>
    <scope>NUCLEOTIDE SEQUENCE</scope>
    <source>
        <strain evidence="2">CBS 112980</strain>
    </source>
</reference>
<keyword evidence="3" id="KW-1185">Reference proteome</keyword>
<sequence>MSSDTDPVFDQTAAAPMRKKTFKCPIAGCIFNVDKSIFFEDVRVWDAHVAEHLTCPYFFCREKYPDQTSMKEHETKHDKANDCDFGCSWRMCNNTFKDLKSARMCDWSHLAVQFEADPHWRCRKLKDNGEVCHKGFKKNELPEFEKHLREAHKVPLDDVFVTITESEVMMNGKGFWCRLCGDFGEAWSNDDERLPKYGNEPWAWVFRFLDHVSAHSISTKKMVGDAEDTDEGRETDDV</sequence>
<protein>
    <recommendedName>
        <fullName evidence="1">C2H2-type domain-containing protein</fullName>
    </recommendedName>
</protein>
<gene>
    <name evidence="2" type="ORF">BDZ83DRAFT_783543</name>
</gene>